<name>A0A953HZY8_SYMTR</name>
<dbReference type="EMBL" id="PIUK01000010">
    <property type="protein sequence ID" value="MBY6275025.1"/>
    <property type="molecule type" value="Genomic_DNA"/>
</dbReference>
<evidence type="ECO:0000313" key="16">
    <source>
        <dbReference type="EMBL" id="MBY6275025.1"/>
    </source>
</evidence>
<dbReference type="SUPFAM" id="SSF47323">
    <property type="entry name" value="Anticodon-binding domain of a subclass of class I aminoacyl-tRNA synthetases"/>
    <property type="match status" value="1"/>
</dbReference>
<dbReference type="FunFam" id="1.10.730.10:FF:000014">
    <property type="entry name" value="Valine--tRNA ligase"/>
    <property type="match status" value="1"/>
</dbReference>
<evidence type="ECO:0000259" key="14">
    <source>
        <dbReference type="Pfam" id="PF08264"/>
    </source>
</evidence>
<dbReference type="InterPro" id="IPR013155">
    <property type="entry name" value="M/V/L/I-tRNA-synth_anticd-bd"/>
</dbReference>
<proteinExistence type="inferred from homology"/>
<comment type="subunit">
    <text evidence="2 12">Monomer.</text>
</comment>
<dbReference type="PROSITE" id="PS00178">
    <property type="entry name" value="AA_TRNA_LIGASE_I"/>
    <property type="match status" value="1"/>
</dbReference>
<organism evidence="16 17">
    <name type="scientific">Symbiobacterium thermophilum</name>
    <dbReference type="NCBI Taxonomy" id="2734"/>
    <lineage>
        <taxon>Bacteria</taxon>
        <taxon>Bacillati</taxon>
        <taxon>Bacillota</taxon>
        <taxon>Clostridia</taxon>
        <taxon>Eubacteriales</taxon>
        <taxon>Symbiobacteriaceae</taxon>
        <taxon>Symbiobacterium</taxon>
    </lineage>
</organism>
<dbReference type="AlphaFoldDB" id="A0A953HZY8"/>
<dbReference type="InterPro" id="IPR009080">
    <property type="entry name" value="tRNAsynth_Ia_anticodon-bd"/>
</dbReference>
<evidence type="ECO:0000256" key="2">
    <source>
        <dbReference type="ARBA" id="ARBA00011245"/>
    </source>
</evidence>
<feature type="coiled-coil region" evidence="12">
    <location>
        <begin position="847"/>
        <end position="909"/>
    </location>
</feature>
<dbReference type="Pfam" id="PF10458">
    <property type="entry name" value="Val_tRNA-synt_C"/>
    <property type="match status" value="1"/>
</dbReference>
<dbReference type="InterPro" id="IPR014729">
    <property type="entry name" value="Rossmann-like_a/b/a_fold"/>
</dbReference>
<dbReference type="InterPro" id="IPR002303">
    <property type="entry name" value="Valyl-tRNA_ligase"/>
</dbReference>
<dbReference type="Pfam" id="PF08264">
    <property type="entry name" value="Anticodon_1"/>
    <property type="match status" value="1"/>
</dbReference>
<dbReference type="CDD" id="cd00817">
    <property type="entry name" value="ValRS_core"/>
    <property type="match status" value="1"/>
</dbReference>
<dbReference type="InterPro" id="IPR033705">
    <property type="entry name" value="Anticodon_Ia_Val"/>
</dbReference>
<dbReference type="SUPFAM" id="SSF46589">
    <property type="entry name" value="tRNA-binding arm"/>
    <property type="match status" value="1"/>
</dbReference>
<dbReference type="Gene3D" id="3.40.50.620">
    <property type="entry name" value="HUPs"/>
    <property type="match status" value="2"/>
</dbReference>
<comment type="catalytic activity">
    <reaction evidence="10 12">
        <text>tRNA(Val) + L-valine + ATP = L-valyl-tRNA(Val) + AMP + diphosphate</text>
        <dbReference type="Rhea" id="RHEA:10704"/>
        <dbReference type="Rhea" id="RHEA-COMP:9672"/>
        <dbReference type="Rhea" id="RHEA-COMP:9708"/>
        <dbReference type="ChEBI" id="CHEBI:30616"/>
        <dbReference type="ChEBI" id="CHEBI:33019"/>
        <dbReference type="ChEBI" id="CHEBI:57762"/>
        <dbReference type="ChEBI" id="CHEBI:78442"/>
        <dbReference type="ChEBI" id="CHEBI:78537"/>
        <dbReference type="ChEBI" id="CHEBI:456215"/>
        <dbReference type="EC" id="6.1.1.9"/>
    </reaction>
</comment>
<feature type="short sequence motif" description="'KMSKS' region" evidence="12">
    <location>
        <begin position="533"/>
        <end position="537"/>
    </location>
</feature>
<feature type="domain" description="Valyl-tRNA synthetase tRNA-binding arm" evidence="15">
    <location>
        <begin position="842"/>
        <end position="906"/>
    </location>
</feature>
<dbReference type="InterPro" id="IPR001412">
    <property type="entry name" value="aa-tRNA-synth_I_CS"/>
</dbReference>
<dbReference type="RefSeq" id="WP_273377714.1">
    <property type="nucleotide sequence ID" value="NZ_PIUK01000010.1"/>
</dbReference>
<dbReference type="NCBIfam" id="NF004349">
    <property type="entry name" value="PRK05729.1"/>
    <property type="match status" value="1"/>
</dbReference>
<evidence type="ECO:0000256" key="8">
    <source>
        <dbReference type="ARBA" id="ARBA00023054"/>
    </source>
</evidence>
<feature type="domain" description="Methionyl/Valyl/Leucyl/Isoleucyl-tRNA synthetase anticodon-binding" evidence="14">
    <location>
        <begin position="616"/>
        <end position="780"/>
    </location>
</feature>
<dbReference type="Proteomes" id="UP000732377">
    <property type="component" value="Unassembled WGS sequence"/>
</dbReference>
<keyword evidence="7 12" id="KW-0648">Protein biosynthesis</keyword>
<feature type="binding site" evidence="12">
    <location>
        <position position="536"/>
    </location>
    <ligand>
        <name>ATP</name>
        <dbReference type="ChEBI" id="CHEBI:30616"/>
    </ligand>
</feature>
<evidence type="ECO:0000256" key="9">
    <source>
        <dbReference type="ARBA" id="ARBA00023146"/>
    </source>
</evidence>
<keyword evidence="5 12" id="KW-0547">Nucleotide-binding</keyword>
<dbReference type="SUPFAM" id="SSF50677">
    <property type="entry name" value="ValRS/IleRS/LeuRS editing domain"/>
    <property type="match status" value="1"/>
</dbReference>
<feature type="short sequence motif" description="'HIGH' region" evidence="12">
    <location>
        <begin position="53"/>
        <end position="63"/>
    </location>
</feature>
<evidence type="ECO:0000256" key="7">
    <source>
        <dbReference type="ARBA" id="ARBA00022917"/>
    </source>
</evidence>
<dbReference type="FunFam" id="1.10.287.380:FF:000001">
    <property type="entry name" value="Valine--tRNA ligase"/>
    <property type="match status" value="1"/>
</dbReference>
<dbReference type="GO" id="GO:0004832">
    <property type="term" value="F:valine-tRNA ligase activity"/>
    <property type="evidence" value="ECO:0007669"/>
    <property type="project" value="UniProtKB-UniRule"/>
</dbReference>
<dbReference type="FunFam" id="3.40.50.620:FF:000098">
    <property type="entry name" value="Valine--tRNA ligase"/>
    <property type="match status" value="1"/>
</dbReference>
<comment type="function">
    <text evidence="12">Catalyzes the attachment of valine to tRNA(Val). As ValRS can inadvertently accommodate and process structurally similar amino acids such as threonine, to avoid such errors, it has a 'posttransfer' editing activity that hydrolyzes mischarged Thr-tRNA(Val) in a tRNA-dependent manner.</text>
</comment>
<feature type="domain" description="Aminoacyl-tRNA synthetase class Ia" evidence="13">
    <location>
        <begin position="25"/>
        <end position="572"/>
    </location>
</feature>
<dbReference type="HAMAP" id="MF_02004">
    <property type="entry name" value="Val_tRNA_synth_type1"/>
    <property type="match status" value="1"/>
</dbReference>
<evidence type="ECO:0000256" key="6">
    <source>
        <dbReference type="ARBA" id="ARBA00022840"/>
    </source>
</evidence>
<dbReference type="InterPro" id="IPR002300">
    <property type="entry name" value="aa-tRNA-synth_Ia"/>
</dbReference>
<dbReference type="Gene3D" id="3.90.740.10">
    <property type="entry name" value="Valyl/Leucyl/Isoleucyl-tRNA synthetase, editing domain"/>
    <property type="match status" value="2"/>
</dbReference>
<evidence type="ECO:0000256" key="11">
    <source>
        <dbReference type="ARBA" id="ARBA00060830"/>
    </source>
</evidence>
<dbReference type="Pfam" id="PF00133">
    <property type="entry name" value="tRNA-synt_1"/>
    <property type="match status" value="1"/>
</dbReference>
<dbReference type="EC" id="6.1.1.9" evidence="12"/>
<dbReference type="PANTHER" id="PTHR11946:SF93">
    <property type="entry name" value="VALINE--TRNA LIGASE, CHLOROPLASTIC_MITOCHONDRIAL 2"/>
    <property type="match status" value="1"/>
</dbReference>
<evidence type="ECO:0000313" key="17">
    <source>
        <dbReference type="Proteomes" id="UP000732377"/>
    </source>
</evidence>
<dbReference type="Gene3D" id="1.10.287.380">
    <property type="entry name" value="Valyl-tRNA synthetase, C-terminal domain"/>
    <property type="match status" value="1"/>
</dbReference>
<keyword evidence="6 12" id="KW-0067">ATP-binding</keyword>
<dbReference type="NCBIfam" id="TIGR00422">
    <property type="entry name" value="valS"/>
    <property type="match status" value="1"/>
</dbReference>
<evidence type="ECO:0000256" key="10">
    <source>
        <dbReference type="ARBA" id="ARBA00047552"/>
    </source>
</evidence>
<dbReference type="InterPro" id="IPR019499">
    <property type="entry name" value="Val-tRNA_synth_tRNA-bd"/>
</dbReference>
<dbReference type="FunFam" id="3.90.740.10:FF:000005">
    <property type="entry name" value="Valine--tRNA ligase, mitochondrial"/>
    <property type="match status" value="1"/>
</dbReference>
<keyword evidence="3 12" id="KW-0963">Cytoplasm</keyword>
<dbReference type="GO" id="GO:0005524">
    <property type="term" value="F:ATP binding"/>
    <property type="evidence" value="ECO:0007669"/>
    <property type="project" value="UniProtKB-UniRule"/>
</dbReference>
<evidence type="ECO:0000256" key="3">
    <source>
        <dbReference type="ARBA" id="ARBA00022490"/>
    </source>
</evidence>
<evidence type="ECO:0000256" key="5">
    <source>
        <dbReference type="ARBA" id="ARBA00022741"/>
    </source>
</evidence>
<dbReference type="PRINTS" id="PR00986">
    <property type="entry name" value="TRNASYNTHVAL"/>
</dbReference>
<comment type="subcellular location">
    <subcellularLocation>
        <location evidence="1 12">Cytoplasm</location>
    </subcellularLocation>
</comment>
<dbReference type="GO" id="GO:0006438">
    <property type="term" value="P:valyl-tRNA aminoacylation"/>
    <property type="evidence" value="ECO:0007669"/>
    <property type="project" value="UniProtKB-UniRule"/>
</dbReference>
<sequence length="911" mass="103085">MSAEQKQGGTELAPRYDAKLVEDEYYQYWMDGGFYRAPIVEGKQPYTIVIPPPNVTGTLHLGHALNNTMIDILIRWKRMQGHPTLYLPGTDHAGLATQIRVEEDLRKSGGPTRHELGREAFVAKVWDWKERYHATITSQLRKLGVSVDWSREAFTMDERLSRAVRAFFVQLYKKGLIYQGTRITHWCPKDQTALSDIEVEYEERQGHIWHFRYPLADGSGSIVIATTRPETMLGDTAVAVNPEDERYKHLVGKMLRHPATGREIPIIADEYVDPAFGTGCVKITPFHDPNDFEIGLRHGLEMPQVIGPKGEMTEAAGKYAGLDRYECRRRIVADAEAEGWLVKVEEHQHAVGCCARCGTVIEPLISRQWYVKMKPLAEPAIRAVESGQIKIVPERFTKVYLHWMENIQDWCISRQIWWGHRIPVWYCDDCGHLTVSETDPTRCEKCGSANIRQDEDALDTWFSSALWPFSTLGWPDDTADLRYFFPTDVLVTGYDILFFWVARMIFSSLELTGKIPFHTVVLHGLVRDAQGRKMSKSLGNGVDPIDVIDQYGTDALRFMLVTGSSPGNDIRFHTERVENARNFANKLWNASRFVLMNLADWQPAAEGAALQYDVADRWIRHRFNEAARAVNELLGEYQYGEAARTIYDFIWSEFCDWYIELVKPRLYNPADPTRAAAQETLARVLEGTLRLLHPFMPYITEAIWQKLPLRSPQVETAPEIARAAGRDALPPSISVTAYPTPVEGWADAEANERMALIIDTIRALRSIRAEFRLGEHTRIDAVVMATSHQALAILNEGRAFIENLGKTGQLTIQPVAEAKPKNAAAAVVTGAEIYVPLAGLIDLPKEIERLTKELTTTGDELAKLEKKLSNEGFLTKAKPEVVEKTREEAAALAEKRQALENRLAMLRSMQG</sequence>
<reference evidence="16" key="1">
    <citation type="submission" date="2017-11" db="EMBL/GenBank/DDBJ databases">
        <title>Three new genomes from thermophilic consortium.</title>
        <authorList>
            <person name="Quaggio R."/>
            <person name="Amgarten D."/>
            <person name="Setubal J.C."/>
        </authorList>
    </citation>
    <scope>NUCLEOTIDE SEQUENCE</scope>
    <source>
        <strain evidence="16">ZCTH01-B2</strain>
    </source>
</reference>
<keyword evidence="4 12" id="KW-0436">Ligase</keyword>
<dbReference type="SUPFAM" id="SSF52374">
    <property type="entry name" value="Nucleotidylyl transferase"/>
    <property type="match status" value="1"/>
</dbReference>
<dbReference type="GO" id="GO:0005829">
    <property type="term" value="C:cytosol"/>
    <property type="evidence" value="ECO:0007669"/>
    <property type="project" value="TreeGrafter"/>
</dbReference>
<evidence type="ECO:0000259" key="15">
    <source>
        <dbReference type="Pfam" id="PF10458"/>
    </source>
</evidence>
<dbReference type="FunFam" id="3.40.50.620:FF:000032">
    <property type="entry name" value="Valine--tRNA ligase"/>
    <property type="match status" value="1"/>
</dbReference>
<evidence type="ECO:0000256" key="4">
    <source>
        <dbReference type="ARBA" id="ARBA00022598"/>
    </source>
</evidence>
<evidence type="ECO:0000256" key="12">
    <source>
        <dbReference type="HAMAP-Rule" id="MF_02004"/>
    </source>
</evidence>
<dbReference type="Gene3D" id="1.10.730.10">
    <property type="entry name" value="Isoleucyl-tRNA Synthetase, Domain 1"/>
    <property type="match status" value="1"/>
</dbReference>
<comment type="domain">
    <text evidence="12">The C-terminal coiled-coil domain is crucial for aminoacylation activity.</text>
</comment>
<evidence type="ECO:0000259" key="13">
    <source>
        <dbReference type="Pfam" id="PF00133"/>
    </source>
</evidence>
<comment type="domain">
    <text evidence="12">ValRS has two distinct active sites: one for aminoacylation and one for editing. The misactivated threonine is translocated from the active site to the editing site.</text>
</comment>
<dbReference type="InterPro" id="IPR037118">
    <property type="entry name" value="Val-tRNA_synth_C_sf"/>
</dbReference>
<dbReference type="InterPro" id="IPR009008">
    <property type="entry name" value="Val/Leu/Ile-tRNA-synth_edit"/>
</dbReference>
<accession>A0A953HZY8</accession>
<dbReference type="GO" id="GO:0002161">
    <property type="term" value="F:aminoacyl-tRNA deacylase activity"/>
    <property type="evidence" value="ECO:0007669"/>
    <property type="project" value="InterPro"/>
</dbReference>
<dbReference type="PANTHER" id="PTHR11946">
    <property type="entry name" value="VALYL-TRNA SYNTHETASES"/>
    <property type="match status" value="1"/>
</dbReference>
<comment type="similarity">
    <text evidence="11 12">Belongs to the class-I aminoacyl-tRNA synthetase family. ValS type 1 subfamily.</text>
</comment>
<evidence type="ECO:0000256" key="1">
    <source>
        <dbReference type="ARBA" id="ARBA00004496"/>
    </source>
</evidence>
<keyword evidence="9 12" id="KW-0030">Aminoacyl-tRNA synthetase</keyword>
<dbReference type="CDD" id="cd07962">
    <property type="entry name" value="Anticodon_Ia_Val"/>
    <property type="match status" value="1"/>
</dbReference>
<dbReference type="InterPro" id="IPR010978">
    <property type="entry name" value="tRNA-bd_arm"/>
</dbReference>
<comment type="caution">
    <text evidence="16">The sequence shown here is derived from an EMBL/GenBank/DDBJ whole genome shotgun (WGS) entry which is preliminary data.</text>
</comment>
<protein>
    <recommendedName>
        <fullName evidence="12">Valine--tRNA ligase</fullName>
        <ecNumber evidence="12">6.1.1.9</ecNumber>
    </recommendedName>
    <alternativeName>
        <fullName evidence="12">Valyl-tRNA synthetase</fullName>
        <shortName evidence="12">ValRS</shortName>
    </alternativeName>
</protein>
<keyword evidence="8 12" id="KW-0175">Coiled coil</keyword>
<gene>
    <name evidence="12" type="primary">valS</name>
    <name evidence="16" type="ORF">CWE10_02215</name>
</gene>